<dbReference type="RefSeq" id="WP_344246880.1">
    <property type="nucleotide sequence ID" value="NZ_BAAAHH010000053.1"/>
</dbReference>
<dbReference type="Proteomes" id="UP001500665">
    <property type="component" value="Unassembled WGS sequence"/>
</dbReference>
<sequence length="142" mass="15270">MDELLQELRRAFELLDPPPPTLLDAARAAFAFRDPDAALAELTRDSTPAGAGLRGTSRLLTFAGEDVTVELQVSPSGHLRVITGRLTPARPATLCVRHSRGETRARVDGSGHFVADGIPCGQVMLHFTLPDATTVVTSWSRL</sequence>
<comment type="caution">
    <text evidence="1">The sequence shown here is derived from an EMBL/GenBank/DDBJ whole genome shotgun (WGS) entry which is preliminary data.</text>
</comment>
<protein>
    <submittedName>
        <fullName evidence="1">Uncharacterized protein</fullName>
    </submittedName>
</protein>
<accession>A0ABP4CGM5</accession>
<organism evidence="1 2">
    <name type="scientific">Actinocorallia libanotica</name>
    <dbReference type="NCBI Taxonomy" id="46162"/>
    <lineage>
        <taxon>Bacteria</taxon>
        <taxon>Bacillati</taxon>
        <taxon>Actinomycetota</taxon>
        <taxon>Actinomycetes</taxon>
        <taxon>Streptosporangiales</taxon>
        <taxon>Thermomonosporaceae</taxon>
        <taxon>Actinocorallia</taxon>
    </lineage>
</organism>
<proteinExistence type="predicted"/>
<evidence type="ECO:0000313" key="1">
    <source>
        <dbReference type="EMBL" id="GAA0968047.1"/>
    </source>
</evidence>
<evidence type="ECO:0000313" key="2">
    <source>
        <dbReference type="Proteomes" id="UP001500665"/>
    </source>
</evidence>
<reference evidence="2" key="1">
    <citation type="journal article" date="2019" name="Int. J. Syst. Evol. Microbiol.">
        <title>The Global Catalogue of Microorganisms (GCM) 10K type strain sequencing project: providing services to taxonomists for standard genome sequencing and annotation.</title>
        <authorList>
            <consortium name="The Broad Institute Genomics Platform"/>
            <consortium name="The Broad Institute Genome Sequencing Center for Infectious Disease"/>
            <person name="Wu L."/>
            <person name="Ma J."/>
        </authorList>
    </citation>
    <scope>NUCLEOTIDE SEQUENCE [LARGE SCALE GENOMIC DNA]</scope>
    <source>
        <strain evidence="2">JCM 10696</strain>
    </source>
</reference>
<gene>
    <name evidence="1" type="ORF">GCM10009550_72820</name>
</gene>
<keyword evidence="2" id="KW-1185">Reference proteome</keyword>
<name>A0ABP4CGM5_9ACTN</name>
<dbReference type="EMBL" id="BAAAHH010000053">
    <property type="protein sequence ID" value="GAA0968047.1"/>
    <property type="molecule type" value="Genomic_DNA"/>
</dbReference>